<dbReference type="PANTHER" id="PTHR43046:SF14">
    <property type="entry name" value="MUTT_NUDIX FAMILY PROTEIN"/>
    <property type="match status" value="1"/>
</dbReference>
<name>A0A0G0ZIA3_9BACT</name>
<evidence type="ECO:0000256" key="3">
    <source>
        <dbReference type="RuleBase" id="RU003476"/>
    </source>
</evidence>
<comment type="cofactor">
    <cofactor evidence="1">
        <name>Mg(2+)</name>
        <dbReference type="ChEBI" id="CHEBI:18420"/>
    </cofactor>
</comment>
<dbReference type="PANTHER" id="PTHR43046">
    <property type="entry name" value="GDP-MANNOSE MANNOSYL HYDROLASE"/>
    <property type="match status" value="1"/>
</dbReference>
<dbReference type="InterPro" id="IPR000086">
    <property type="entry name" value="NUDIX_hydrolase_dom"/>
</dbReference>
<dbReference type="PROSITE" id="PS00893">
    <property type="entry name" value="NUDIX_BOX"/>
    <property type="match status" value="1"/>
</dbReference>
<dbReference type="Gene3D" id="3.90.79.10">
    <property type="entry name" value="Nucleoside Triphosphate Pyrophosphohydrolase"/>
    <property type="match status" value="1"/>
</dbReference>
<keyword evidence="2 3" id="KW-0378">Hydrolase</keyword>
<dbReference type="AlphaFoldDB" id="A0A0G0ZIA3"/>
<evidence type="ECO:0000313" key="6">
    <source>
        <dbReference type="Proteomes" id="UP000034036"/>
    </source>
</evidence>
<dbReference type="CDD" id="cd02883">
    <property type="entry name" value="NUDIX_Hydrolase"/>
    <property type="match status" value="1"/>
</dbReference>
<accession>A0A0G0ZIA3</accession>
<dbReference type="InterPro" id="IPR015797">
    <property type="entry name" value="NUDIX_hydrolase-like_dom_sf"/>
</dbReference>
<dbReference type="SUPFAM" id="SSF55811">
    <property type="entry name" value="Nudix"/>
    <property type="match status" value="1"/>
</dbReference>
<gene>
    <name evidence="5" type="ORF">UV11_C0008G0021</name>
</gene>
<dbReference type="PRINTS" id="PR00502">
    <property type="entry name" value="NUDIXFAMILY"/>
</dbReference>
<comment type="caution">
    <text evidence="5">The sequence shown here is derived from an EMBL/GenBank/DDBJ whole genome shotgun (WGS) entry which is preliminary data.</text>
</comment>
<evidence type="ECO:0000313" key="5">
    <source>
        <dbReference type="EMBL" id="KKS48482.1"/>
    </source>
</evidence>
<organism evidence="5 6">
    <name type="scientific">Candidatus Giovannonibacteria bacterium GW2011_GWF2_42_19</name>
    <dbReference type="NCBI Taxonomy" id="1618659"/>
    <lineage>
        <taxon>Bacteria</taxon>
        <taxon>Candidatus Giovannoniibacteriota</taxon>
    </lineage>
</organism>
<dbReference type="PROSITE" id="PS51462">
    <property type="entry name" value="NUDIX"/>
    <property type="match status" value="1"/>
</dbReference>
<protein>
    <submittedName>
        <fullName evidence="5">NUDIX hydrolase</fullName>
    </submittedName>
</protein>
<reference evidence="5" key="1">
    <citation type="journal article" date="2015" name="Nature">
        <title>rRNA introns, odd ribosomes, and small enigmatic genomes across a large radiation of phyla.</title>
        <authorList>
            <person name="Brown C.T."/>
            <person name="Hug L.A."/>
            <person name="Thomas B.C."/>
            <person name="Sharon I."/>
            <person name="Castelle C.J."/>
            <person name="Singh A."/>
            <person name="Wilkins M.J."/>
            <person name="Williams K.H."/>
            <person name="Banfield J.F."/>
        </authorList>
    </citation>
    <scope>NUCLEOTIDE SEQUENCE [LARGE SCALE GENOMIC DNA]</scope>
</reference>
<dbReference type="STRING" id="1618659.UV11_C0008G0021"/>
<proteinExistence type="inferred from homology"/>
<evidence type="ECO:0000256" key="1">
    <source>
        <dbReference type="ARBA" id="ARBA00001946"/>
    </source>
</evidence>
<dbReference type="Proteomes" id="UP000034036">
    <property type="component" value="Unassembled WGS sequence"/>
</dbReference>
<dbReference type="InterPro" id="IPR020476">
    <property type="entry name" value="Nudix_hydrolase"/>
</dbReference>
<sequence>MDDVNCFYRVSIKALILDETRERFAVILEDNGWWELPGGGLDWGETAENCLKRELKEEMGLTVTEVASLPSYYLIGKNMSDKWTLNLVFEAKVEDLNFTPSDECQELRFVSPKELESINAFRTVKDLGARFNAGNHKK</sequence>
<evidence type="ECO:0000256" key="2">
    <source>
        <dbReference type="ARBA" id="ARBA00022801"/>
    </source>
</evidence>
<comment type="similarity">
    <text evidence="3">Belongs to the Nudix hydrolase family.</text>
</comment>
<dbReference type="EMBL" id="LCDF01000008">
    <property type="protein sequence ID" value="KKS48482.1"/>
    <property type="molecule type" value="Genomic_DNA"/>
</dbReference>
<evidence type="ECO:0000259" key="4">
    <source>
        <dbReference type="PROSITE" id="PS51462"/>
    </source>
</evidence>
<dbReference type="GO" id="GO:0016787">
    <property type="term" value="F:hydrolase activity"/>
    <property type="evidence" value="ECO:0007669"/>
    <property type="project" value="UniProtKB-KW"/>
</dbReference>
<dbReference type="Pfam" id="PF00293">
    <property type="entry name" value="NUDIX"/>
    <property type="match status" value="1"/>
</dbReference>
<dbReference type="InterPro" id="IPR020084">
    <property type="entry name" value="NUDIX_hydrolase_CS"/>
</dbReference>
<feature type="domain" description="Nudix hydrolase" evidence="4">
    <location>
        <begin position="7"/>
        <end position="131"/>
    </location>
</feature>